<evidence type="ECO:0000256" key="5">
    <source>
        <dbReference type="ARBA" id="ARBA00023186"/>
    </source>
</evidence>
<dbReference type="InterPro" id="IPR005631">
    <property type="entry name" value="SDH"/>
</dbReference>
<dbReference type="GO" id="GO:0006105">
    <property type="term" value="P:succinate metabolic process"/>
    <property type="evidence" value="ECO:0007669"/>
    <property type="project" value="TreeGrafter"/>
</dbReference>
<reference evidence="6 7" key="1">
    <citation type="submission" date="2015-11" db="EMBL/GenBank/DDBJ databases">
        <title>Genomic analysis of 38 Legionella species identifies large and diverse effector repertoires.</title>
        <authorList>
            <person name="Burstein D."/>
            <person name="Amaro F."/>
            <person name="Zusman T."/>
            <person name="Lifshitz Z."/>
            <person name="Cohen O."/>
            <person name="Gilbert J.A."/>
            <person name="Pupko T."/>
            <person name="Shuman H.A."/>
            <person name="Segal G."/>
        </authorList>
    </citation>
    <scope>NUCLEOTIDE SEQUENCE [LARGE SCALE GENOMIC DNA]</scope>
    <source>
        <strain evidence="6 7">SE-32A-C8</strain>
    </source>
</reference>
<dbReference type="PANTHER" id="PTHR39585">
    <property type="entry name" value="FAD ASSEMBLY FACTOR SDHE"/>
    <property type="match status" value="1"/>
</dbReference>
<organism evidence="6 7">
    <name type="scientific">Legionella erythra</name>
    <dbReference type="NCBI Taxonomy" id="448"/>
    <lineage>
        <taxon>Bacteria</taxon>
        <taxon>Pseudomonadati</taxon>
        <taxon>Pseudomonadota</taxon>
        <taxon>Gammaproteobacteria</taxon>
        <taxon>Legionellales</taxon>
        <taxon>Legionellaceae</taxon>
        <taxon>Legionella</taxon>
    </lineage>
</organism>
<accession>A0A0W0TLS1</accession>
<evidence type="ECO:0000256" key="4">
    <source>
        <dbReference type="ARBA" id="ARBA00022490"/>
    </source>
</evidence>
<name>A0A0W0TLS1_LEGER</name>
<dbReference type="SUPFAM" id="SSF109910">
    <property type="entry name" value="YgfY-like"/>
    <property type="match status" value="1"/>
</dbReference>
<comment type="subcellular location">
    <subcellularLocation>
        <location evidence="1">Cytoplasm</location>
    </subcellularLocation>
</comment>
<keyword evidence="7" id="KW-1185">Reference proteome</keyword>
<dbReference type="Pfam" id="PF03937">
    <property type="entry name" value="Sdh5"/>
    <property type="match status" value="1"/>
</dbReference>
<dbReference type="Proteomes" id="UP000054773">
    <property type="component" value="Unassembled WGS sequence"/>
</dbReference>
<dbReference type="PANTHER" id="PTHR39585:SF1">
    <property type="entry name" value="FAD ASSEMBLY FACTOR SDHE"/>
    <property type="match status" value="1"/>
</dbReference>
<sequence length="83" mass="9777">MIGAARKAKLTWQCRRGMLELDLLLNQFLNRQLDELSEEQISQFEALLQQPDPVLYSWLMGSEPADRDVEEIVKRIQLQDYLK</sequence>
<dbReference type="Gene3D" id="1.10.150.250">
    <property type="entry name" value="Flavinator of succinate dehydrogenase"/>
    <property type="match status" value="1"/>
</dbReference>
<dbReference type="OrthoDB" id="9180899at2"/>
<evidence type="ECO:0000256" key="3">
    <source>
        <dbReference type="ARBA" id="ARBA00019418"/>
    </source>
</evidence>
<dbReference type="PATRIC" id="fig|448.7.peg.1845"/>
<gene>
    <name evidence="6" type="primary">cptB</name>
    <name evidence="6" type="ORF">Lery_1764</name>
</gene>
<keyword evidence="5" id="KW-0143">Chaperone</keyword>
<dbReference type="EMBL" id="LNYA01000028">
    <property type="protein sequence ID" value="KTC96558.1"/>
    <property type="molecule type" value="Genomic_DNA"/>
</dbReference>
<protein>
    <recommendedName>
        <fullName evidence="3">FAD assembly factor SdhE</fullName>
    </recommendedName>
</protein>
<evidence type="ECO:0000313" key="6">
    <source>
        <dbReference type="EMBL" id="KTC96558.1"/>
    </source>
</evidence>
<comment type="similarity">
    <text evidence="2">Belongs to the SdhE FAD assembly factor family.</text>
</comment>
<comment type="caution">
    <text evidence="6">The sequence shown here is derived from an EMBL/GenBank/DDBJ whole genome shotgun (WGS) entry which is preliminary data.</text>
</comment>
<evidence type="ECO:0000313" key="7">
    <source>
        <dbReference type="Proteomes" id="UP000054773"/>
    </source>
</evidence>
<proteinExistence type="inferred from homology"/>
<dbReference type="AlphaFoldDB" id="A0A0W0TLS1"/>
<keyword evidence="4" id="KW-0963">Cytoplasm</keyword>
<dbReference type="GO" id="GO:0005737">
    <property type="term" value="C:cytoplasm"/>
    <property type="evidence" value="ECO:0007669"/>
    <property type="project" value="UniProtKB-SubCell"/>
</dbReference>
<evidence type="ECO:0000256" key="2">
    <source>
        <dbReference type="ARBA" id="ARBA00008571"/>
    </source>
</evidence>
<dbReference type="InterPro" id="IPR050531">
    <property type="entry name" value="SdhE_FAD_assembly_factor"/>
</dbReference>
<dbReference type="STRING" id="448.Lery_1764"/>
<dbReference type="InterPro" id="IPR036714">
    <property type="entry name" value="SDH_sf"/>
</dbReference>
<evidence type="ECO:0000256" key="1">
    <source>
        <dbReference type="ARBA" id="ARBA00004496"/>
    </source>
</evidence>